<dbReference type="GO" id="GO:0009712">
    <property type="term" value="P:catechol-containing compound metabolic process"/>
    <property type="evidence" value="ECO:0007669"/>
    <property type="project" value="InterPro"/>
</dbReference>
<dbReference type="InterPro" id="IPR007535">
    <property type="entry name" value="Catechol_dOase_N"/>
</dbReference>
<dbReference type="Proteomes" id="UP000280861">
    <property type="component" value="Unassembled WGS sequence"/>
</dbReference>
<dbReference type="OrthoDB" id="9800887at2"/>
<protein>
    <submittedName>
        <fullName evidence="8">Hydroxyquinol 1,2-dioxygenase</fullName>
        <ecNumber evidence="8">1.13.11.37</ecNumber>
    </submittedName>
</protein>
<evidence type="ECO:0000313" key="8">
    <source>
        <dbReference type="EMBL" id="VDC18551.1"/>
    </source>
</evidence>
<dbReference type="SUPFAM" id="SSF49482">
    <property type="entry name" value="Aromatic compound dioxygenase"/>
    <property type="match status" value="1"/>
</dbReference>
<dbReference type="PANTHER" id="PTHR33711">
    <property type="entry name" value="DIOXYGENASE, PUTATIVE (AFU_ORTHOLOGUE AFUA_2G02910)-RELATED"/>
    <property type="match status" value="1"/>
</dbReference>
<gene>
    <name evidence="8" type="primary">chqB</name>
    <name evidence="8" type="ORF">PSET11_00374</name>
</gene>
<name>A0A3P5WBG6_9MICC</name>
<organism evidence="8 9">
    <name type="scientific">Arthrobacter ulcerisalmonis</name>
    <dbReference type="NCBI Taxonomy" id="2483813"/>
    <lineage>
        <taxon>Bacteria</taxon>
        <taxon>Bacillati</taxon>
        <taxon>Actinomycetota</taxon>
        <taxon>Actinomycetes</taxon>
        <taxon>Micrococcales</taxon>
        <taxon>Micrococcaceae</taxon>
        <taxon>Arthrobacter</taxon>
    </lineage>
</organism>
<evidence type="ECO:0000256" key="3">
    <source>
        <dbReference type="ARBA" id="ARBA00022723"/>
    </source>
</evidence>
<dbReference type="PANTHER" id="PTHR33711:SF7">
    <property type="entry name" value="INTRADIOL RING-CLEAVAGE DIOXYGENASES DOMAIN-CONTAINING PROTEIN-RELATED"/>
    <property type="match status" value="1"/>
</dbReference>
<dbReference type="EMBL" id="UXAU01000009">
    <property type="protein sequence ID" value="VDC18551.1"/>
    <property type="molecule type" value="Genomic_DNA"/>
</dbReference>
<evidence type="ECO:0000259" key="7">
    <source>
        <dbReference type="PROSITE" id="PS00083"/>
    </source>
</evidence>
<accession>A0A3P5WBG6</accession>
<comment type="cofactor">
    <cofactor evidence="1">
        <name>Fe(3+)</name>
        <dbReference type="ChEBI" id="CHEBI:29034"/>
    </cofactor>
</comment>
<evidence type="ECO:0000256" key="1">
    <source>
        <dbReference type="ARBA" id="ARBA00001965"/>
    </source>
</evidence>
<proteinExistence type="inferred from homology"/>
<dbReference type="RefSeq" id="WP_124090146.1">
    <property type="nucleotide sequence ID" value="NZ_CBCRYA010000005.1"/>
</dbReference>
<keyword evidence="9" id="KW-1185">Reference proteome</keyword>
<dbReference type="InterPro" id="IPR000627">
    <property type="entry name" value="Intradiol_dOase_C"/>
</dbReference>
<dbReference type="Pfam" id="PF00775">
    <property type="entry name" value="Dioxygenase_C"/>
    <property type="match status" value="1"/>
</dbReference>
<dbReference type="GO" id="GO:0047074">
    <property type="term" value="F:4-hydroxycatechol 1,2-dioxygenase activity"/>
    <property type="evidence" value="ECO:0007669"/>
    <property type="project" value="UniProtKB-EC"/>
</dbReference>
<dbReference type="InterPro" id="IPR050770">
    <property type="entry name" value="Intradiol_RC_Dioxygenase"/>
</dbReference>
<keyword evidence="4 8" id="KW-0223">Dioxygenase</keyword>
<dbReference type="GO" id="GO:0008199">
    <property type="term" value="F:ferric iron binding"/>
    <property type="evidence" value="ECO:0007669"/>
    <property type="project" value="InterPro"/>
</dbReference>
<dbReference type="GO" id="GO:0018576">
    <property type="term" value="F:catechol 1,2-dioxygenase activity"/>
    <property type="evidence" value="ECO:0007669"/>
    <property type="project" value="InterPro"/>
</dbReference>
<dbReference type="Gene3D" id="2.60.130.10">
    <property type="entry name" value="Aromatic compound dioxygenase"/>
    <property type="match status" value="1"/>
</dbReference>
<feature type="domain" description="Intradiol ring-cleavage dioxygenases" evidence="7">
    <location>
        <begin position="130"/>
        <end position="158"/>
    </location>
</feature>
<evidence type="ECO:0000256" key="5">
    <source>
        <dbReference type="ARBA" id="ARBA00023002"/>
    </source>
</evidence>
<dbReference type="PROSITE" id="PS00083">
    <property type="entry name" value="INTRADIOL_DIOXYGENAS"/>
    <property type="match status" value="1"/>
</dbReference>
<keyword evidence="3" id="KW-0479">Metal-binding</keyword>
<evidence type="ECO:0000256" key="4">
    <source>
        <dbReference type="ARBA" id="ARBA00022964"/>
    </source>
</evidence>
<evidence type="ECO:0000313" key="9">
    <source>
        <dbReference type="Proteomes" id="UP000280861"/>
    </source>
</evidence>
<sequence length="289" mass="31948">MATNVDIETLTAEVLQSFSKTTDQRLKQILESLVTHLHDFVQDIAPSIEEWEQAIDFLTRTGMACTDVRQEFILLSDVLGVSMFVETINGHDTPEATDSTVLGPFHMVESPVRALGDDVSPESEGPRCVVSGRIVSVDGTPIGNAVIDIWQANANGFYDVQQPGVQSVGNGRALLRPEPDGHFNFRTVIPTYYPIPTDGPVGELLHATHRHPYRPAHIHFLVTAPGYKELTTHIFVGGSEYLESDAVFAVKDSLIKDFADNSNLEDAVRFEVQSPFRHGRFDIVLHPES</sequence>
<keyword evidence="5 8" id="KW-0560">Oxidoreductase</keyword>
<dbReference type="InterPro" id="IPR015889">
    <property type="entry name" value="Intradiol_dOase_core"/>
</dbReference>
<evidence type="ECO:0000256" key="2">
    <source>
        <dbReference type="ARBA" id="ARBA00007825"/>
    </source>
</evidence>
<keyword evidence="6" id="KW-0408">Iron</keyword>
<reference evidence="8 9" key="1">
    <citation type="submission" date="2018-11" db="EMBL/GenBank/DDBJ databases">
        <authorList>
            <person name="Criscuolo A."/>
        </authorList>
    </citation>
    <scope>NUCLEOTIDE SEQUENCE [LARGE SCALE GENOMIC DNA]</scope>
    <source>
        <strain evidence="8">AT11b</strain>
    </source>
</reference>
<evidence type="ECO:0000256" key="6">
    <source>
        <dbReference type="ARBA" id="ARBA00023004"/>
    </source>
</evidence>
<dbReference type="AlphaFoldDB" id="A0A3P5WBG6"/>
<comment type="similarity">
    <text evidence="2">Belongs to the intradiol ring-cleavage dioxygenase family.</text>
</comment>
<dbReference type="EC" id="1.13.11.37" evidence="8"/>
<dbReference type="Pfam" id="PF04444">
    <property type="entry name" value="Dioxygenase_N"/>
    <property type="match status" value="1"/>
</dbReference>